<keyword evidence="2" id="KW-1185">Reference proteome</keyword>
<dbReference type="Proteomes" id="UP001139450">
    <property type="component" value="Unassembled WGS sequence"/>
</dbReference>
<dbReference type="RefSeq" id="WP_245132230.1">
    <property type="nucleotide sequence ID" value="NZ_JALJEJ010000010.1"/>
</dbReference>
<name>A0A9X1X8A2_9SPHI</name>
<comment type="caution">
    <text evidence="1">The sequence shown here is derived from an EMBL/GenBank/DDBJ whole genome shotgun (WGS) entry which is preliminary data.</text>
</comment>
<gene>
    <name evidence="1" type="ORF">MUY27_17545</name>
</gene>
<evidence type="ECO:0000313" key="2">
    <source>
        <dbReference type="Proteomes" id="UP001139450"/>
    </source>
</evidence>
<reference evidence="1" key="1">
    <citation type="submission" date="2022-04" db="EMBL/GenBank/DDBJ databases">
        <title>Mucilaginibacter sp. RS28 isolated from freshwater.</title>
        <authorList>
            <person name="Ko S.-R."/>
        </authorList>
    </citation>
    <scope>NUCLEOTIDE SEQUENCE</scope>
    <source>
        <strain evidence="1">RS28</strain>
    </source>
</reference>
<dbReference type="AlphaFoldDB" id="A0A9X1X8A2"/>
<dbReference type="EMBL" id="JALJEJ010000010">
    <property type="protein sequence ID" value="MCJ8211528.1"/>
    <property type="molecule type" value="Genomic_DNA"/>
</dbReference>
<organism evidence="1 2">
    <name type="scientific">Mucilaginibacter straminoryzae</name>
    <dbReference type="NCBI Taxonomy" id="2932774"/>
    <lineage>
        <taxon>Bacteria</taxon>
        <taxon>Pseudomonadati</taxon>
        <taxon>Bacteroidota</taxon>
        <taxon>Sphingobacteriia</taxon>
        <taxon>Sphingobacteriales</taxon>
        <taxon>Sphingobacteriaceae</taxon>
        <taxon>Mucilaginibacter</taxon>
    </lineage>
</organism>
<evidence type="ECO:0000313" key="1">
    <source>
        <dbReference type="EMBL" id="MCJ8211528.1"/>
    </source>
</evidence>
<sequence>MLTKDQLLKQLSATMGKTKVVELSNILFHKNFKLTDLIDLTFHPDKKIAFRAAWLLENLFLHRPDCYLHDVNYLISRFDEVTYPSCQRHYAKIAMHITSPKAIPDIRHILATTDLDAMVNKCFEWLIAPEVLVAVKAFACEALFNLRHRYPWIAEELPAQLEFLMRNGTAAIQSKGKKLLSYLQPLEY</sequence>
<dbReference type="SUPFAM" id="SSF48371">
    <property type="entry name" value="ARM repeat"/>
    <property type="match status" value="1"/>
</dbReference>
<dbReference type="InterPro" id="IPR016024">
    <property type="entry name" value="ARM-type_fold"/>
</dbReference>
<protein>
    <recommendedName>
        <fullName evidence="3">Adenylosuccinate lyase</fullName>
    </recommendedName>
</protein>
<accession>A0A9X1X8A2</accession>
<evidence type="ECO:0008006" key="3">
    <source>
        <dbReference type="Google" id="ProtNLM"/>
    </source>
</evidence>
<proteinExistence type="predicted"/>